<dbReference type="Proteomes" id="UP000078046">
    <property type="component" value="Unassembled WGS sequence"/>
</dbReference>
<dbReference type="EMBL" id="LWCA01002707">
    <property type="protein sequence ID" value="OAF63725.1"/>
    <property type="molecule type" value="Genomic_DNA"/>
</dbReference>
<sequence>IICIDPGTRRSHCNNRATSATFNTNRKNYGYLYNSFRKNFSPMSQKNKKEKNHTNRDASISSNSSLDINAIPKKPSTKPRNCNSARYIKKSLTADQIRFIRK</sequence>
<gene>
    <name evidence="2" type="ORF">A3Q56_08570</name>
</gene>
<reference evidence="2 3" key="1">
    <citation type="submission" date="2016-04" db="EMBL/GenBank/DDBJ databases">
        <title>The genome of Intoshia linei affirms orthonectids as highly simplified spiralians.</title>
        <authorList>
            <person name="Mikhailov K.V."/>
            <person name="Slusarev G.S."/>
            <person name="Nikitin M.A."/>
            <person name="Logacheva M.D."/>
            <person name="Penin A."/>
            <person name="Aleoshin V."/>
            <person name="Panchin Y.V."/>
        </authorList>
    </citation>
    <scope>NUCLEOTIDE SEQUENCE [LARGE SCALE GENOMIC DNA]</scope>
    <source>
        <strain evidence="2">Intl2013</strain>
        <tissue evidence="2">Whole animal</tissue>
    </source>
</reference>
<feature type="region of interest" description="Disordered" evidence="1">
    <location>
        <begin position="40"/>
        <end position="82"/>
    </location>
</feature>
<protein>
    <submittedName>
        <fullName evidence="2">Uncharacterized protein</fullName>
    </submittedName>
</protein>
<evidence type="ECO:0000313" key="2">
    <source>
        <dbReference type="EMBL" id="OAF63725.1"/>
    </source>
</evidence>
<dbReference type="AlphaFoldDB" id="A0A177ANX7"/>
<evidence type="ECO:0000313" key="3">
    <source>
        <dbReference type="Proteomes" id="UP000078046"/>
    </source>
</evidence>
<organism evidence="2 3">
    <name type="scientific">Intoshia linei</name>
    <dbReference type="NCBI Taxonomy" id="1819745"/>
    <lineage>
        <taxon>Eukaryota</taxon>
        <taxon>Metazoa</taxon>
        <taxon>Spiralia</taxon>
        <taxon>Lophotrochozoa</taxon>
        <taxon>Mesozoa</taxon>
        <taxon>Orthonectida</taxon>
        <taxon>Rhopaluridae</taxon>
        <taxon>Intoshia</taxon>
    </lineage>
</organism>
<proteinExistence type="predicted"/>
<feature type="compositionally biased region" description="Polar residues" evidence="1">
    <location>
        <begin position="57"/>
        <end position="67"/>
    </location>
</feature>
<keyword evidence="3" id="KW-1185">Reference proteome</keyword>
<feature type="non-terminal residue" evidence="2">
    <location>
        <position position="1"/>
    </location>
</feature>
<accession>A0A177ANX7</accession>
<name>A0A177ANX7_9BILA</name>
<evidence type="ECO:0000256" key="1">
    <source>
        <dbReference type="SAM" id="MobiDB-lite"/>
    </source>
</evidence>
<comment type="caution">
    <text evidence="2">The sequence shown here is derived from an EMBL/GenBank/DDBJ whole genome shotgun (WGS) entry which is preliminary data.</text>
</comment>